<gene>
    <name evidence="1" type="ORF">g.1309</name>
</gene>
<dbReference type="AlphaFoldDB" id="A0A1D1ZQG1"/>
<protein>
    <submittedName>
        <fullName evidence="1">Uncharacterized protein</fullName>
    </submittedName>
</protein>
<accession>A0A1D1ZQG1</accession>
<proteinExistence type="predicted"/>
<evidence type="ECO:0000313" key="1">
    <source>
        <dbReference type="EMBL" id="JAT69224.1"/>
    </source>
</evidence>
<name>A0A1D1ZQG1_AUXPR</name>
<feature type="non-terminal residue" evidence="1">
    <location>
        <position position="1"/>
    </location>
</feature>
<organism evidence="1">
    <name type="scientific">Auxenochlorella protothecoides</name>
    <name type="common">Green microalga</name>
    <name type="synonym">Chlorella protothecoides</name>
    <dbReference type="NCBI Taxonomy" id="3075"/>
    <lineage>
        <taxon>Eukaryota</taxon>
        <taxon>Viridiplantae</taxon>
        <taxon>Chlorophyta</taxon>
        <taxon>core chlorophytes</taxon>
        <taxon>Trebouxiophyceae</taxon>
        <taxon>Chlorellales</taxon>
        <taxon>Chlorellaceae</taxon>
        <taxon>Auxenochlorella</taxon>
    </lineage>
</organism>
<feature type="non-terminal residue" evidence="1">
    <location>
        <position position="107"/>
    </location>
</feature>
<reference evidence="1" key="1">
    <citation type="submission" date="2015-08" db="EMBL/GenBank/DDBJ databases">
        <authorList>
            <person name="Babu N.S."/>
            <person name="Beckwith C.J."/>
            <person name="Beseler K.G."/>
            <person name="Brison A."/>
            <person name="Carone J.V."/>
            <person name="Caskin T.P."/>
            <person name="Diamond M."/>
            <person name="Durham M.E."/>
            <person name="Foxe J.M."/>
            <person name="Go M."/>
            <person name="Henderson B.A."/>
            <person name="Jones I.B."/>
            <person name="McGettigan J.A."/>
            <person name="Micheletti S.J."/>
            <person name="Nasrallah M.E."/>
            <person name="Ortiz D."/>
            <person name="Piller C.R."/>
            <person name="Privatt S.R."/>
            <person name="Schneider S.L."/>
            <person name="Sharp S."/>
            <person name="Smith T.C."/>
            <person name="Stanton J.D."/>
            <person name="Ullery H.E."/>
            <person name="Wilson R.J."/>
            <person name="Serrano M.G."/>
            <person name="Buck G."/>
            <person name="Lee V."/>
            <person name="Wang Y."/>
            <person name="Carvalho R."/>
            <person name="Voegtly L."/>
            <person name="Shi R."/>
            <person name="Duckworth R."/>
            <person name="Johnson A."/>
            <person name="Loviza R."/>
            <person name="Walstead R."/>
            <person name="Shah Z."/>
            <person name="Kiflezghi M."/>
            <person name="Wade K."/>
            <person name="Ball S.L."/>
            <person name="Bradley K.W."/>
            <person name="Asai D.J."/>
            <person name="Bowman C.A."/>
            <person name="Russell D.A."/>
            <person name="Pope W.H."/>
            <person name="Jacobs-Sera D."/>
            <person name="Hendrix R.W."/>
            <person name="Hatfull G.F."/>
        </authorList>
    </citation>
    <scope>NUCLEOTIDE SEQUENCE</scope>
</reference>
<dbReference type="EMBL" id="GDKF01009398">
    <property type="protein sequence ID" value="JAT69224.1"/>
    <property type="molecule type" value="Transcribed_RNA"/>
</dbReference>
<sequence length="107" mass="11838">GYQGGQFMHPLERHHAGRPLPMPCCDLAIRFLRVPAVQRRPYFGAERSARLHTSQTIAWHNPCPDRSAPQTLLVTPPSSPATRGPAPCRTHTQVGTIPRIFGLGNDH</sequence>